<protein>
    <submittedName>
        <fullName evidence="13">Iron complex outermembrane receptor protein</fullName>
    </submittedName>
</protein>
<comment type="caution">
    <text evidence="13">The sequence shown here is derived from an EMBL/GenBank/DDBJ whole genome shotgun (WGS) entry which is preliminary data.</text>
</comment>
<dbReference type="AlphaFoldDB" id="A0A318U7Z9"/>
<evidence type="ECO:0000259" key="12">
    <source>
        <dbReference type="Pfam" id="PF07715"/>
    </source>
</evidence>
<keyword evidence="6 8" id="KW-0472">Membrane</keyword>
<keyword evidence="14" id="KW-1185">Reference proteome</keyword>
<dbReference type="Gene3D" id="2.40.170.20">
    <property type="entry name" value="TonB-dependent receptor, beta-barrel domain"/>
    <property type="match status" value="1"/>
</dbReference>
<dbReference type="GO" id="GO:0009279">
    <property type="term" value="C:cell outer membrane"/>
    <property type="evidence" value="ECO:0007669"/>
    <property type="project" value="UniProtKB-SubCell"/>
</dbReference>
<evidence type="ECO:0000256" key="2">
    <source>
        <dbReference type="ARBA" id="ARBA00022448"/>
    </source>
</evidence>
<keyword evidence="5 9" id="KW-0798">TonB box</keyword>
<evidence type="ECO:0000313" key="14">
    <source>
        <dbReference type="Proteomes" id="UP000248198"/>
    </source>
</evidence>
<dbReference type="GO" id="GO:0015344">
    <property type="term" value="F:siderophore uptake transmembrane transporter activity"/>
    <property type="evidence" value="ECO:0007669"/>
    <property type="project" value="TreeGrafter"/>
</dbReference>
<dbReference type="InterPro" id="IPR036942">
    <property type="entry name" value="Beta-barrel_TonB_sf"/>
</dbReference>
<dbReference type="PANTHER" id="PTHR30069:SF49">
    <property type="entry name" value="OUTER MEMBRANE PROTEIN C"/>
    <property type="match status" value="1"/>
</dbReference>
<name>A0A318U7Z9_9SPHI</name>
<dbReference type="OrthoDB" id="9759247at2"/>
<evidence type="ECO:0000256" key="7">
    <source>
        <dbReference type="ARBA" id="ARBA00023237"/>
    </source>
</evidence>
<evidence type="ECO:0000256" key="1">
    <source>
        <dbReference type="ARBA" id="ARBA00004571"/>
    </source>
</evidence>
<sequence>MWHFFSFTTAIVMFLSTSAAMAQARQDSVIRELSLKEVQIHTIKKSKQPRTAFYQSSMLASTEDILARIEGVNLIRRGPVGMEPVLRGFSAGQINVVIDGMRIFGACTDKMDPVTIYTEPVNLKSIDIRYGGDGSGMGATIGGTLNLKLADALIDSNARFTGSLASGYYSAATAVQNVLAMNYSEKRWAIRFSGVYRKGGDYLDGENKRVNFSQYGKLNTSVSGKYSLNKNSVIKADLLFDDGWNIGFPALPMDVGYAKARIGSVTYERNDPVAFLQALEAKIYANSVRHAMDDTHRPAGTIHMDMPGQSHTAGAFLQFRLRSSGKHTIRAKTDFYYNSVRAEMTMYPPDAAAMFMLTWPNNHQMVAGIFVEDEMYVSDKSRLGLKLRVEVAQAKVTDDVGAQQFSIMGYDVQRPVNRILKNANISYTRFLSSVLTVYLSTGFNERSPTTSERYGFYLFNQLDNHDYMGNPLLKNEQAWNAECNLLYATKNLSWKLSVFGSRVGNYIVGRTQSGLSVMTAGASGVRAYQNIPSATLFGAESSVNYQILNKHLIINNTWKWLQAKDNEDTPLPLISPLKIMTSIRFQHRTLFFQAESEISTKQDQINSDFGETFSPGYMLLHIRSGYGFILKKNRLDFSAGIENLFNKAYADHLDWGATLRPGRNIYGLITLKF</sequence>
<dbReference type="InterPro" id="IPR012910">
    <property type="entry name" value="Plug_dom"/>
</dbReference>
<dbReference type="SUPFAM" id="SSF56935">
    <property type="entry name" value="Porins"/>
    <property type="match status" value="1"/>
</dbReference>
<dbReference type="PROSITE" id="PS52016">
    <property type="entry name" value="TONB_DEPENDENT_REC_3"/>
    <property type="match status" value="1"/>
</dbReference>
<dbReference type="Pfam" id="PF00593">
    <property type="entry name" value="TonB_dep_Rec_b-barrel"/>
    <property type="match status" value="1"/>
</dbReference>
<keyword evidence="4 8" id="KW-0812">Transmembrane</keyword>
<comment type="similarity">
    <text evidence="8 9">Belongs to the TonB-dependent receptor family.</text>
</comment>
<evidence type="ECO:0000256" key="3">
    <source>
        <dbReference type="ARBA" id="ARBA00022452"/>
    </source>
</evidence>
<comment type="subcellular location">
    <subcellularLocation>
        <location evidence="1 8">Cell outer membrane</location>
        <topology evidence="1 8">Multi-pass membrane protein</topology>
    </subcellularLocation>
</comment>
<evidence type="ECO:0000259" key="11">
    <source>
        <dbReference type="Pfam" id="PF00593"/>
    </source>
</evidence>
<keyword evidence="7 8" id="KW-0998">Cell outer membrane</keyword>
<evidence type="ECO:0000256" key="10">
    <source>
        <dbReference type="SAM" id="SignalP"/>
    </source>
</evidence>
<feature type="signal peptide" evidence="10">
    <location>
        <begin position="1"/>
        <end position="22"/>
    </location>
</feature>
<evidence type="ECO:0000256" key="5">
    <source>
        <dbReference type="ARBA" id="ARBA00023077"/>
    </source>
</evidence>
<dbReference type="Proteomes" id="UP000248198">
    <property type="component" value="Unassembled WGS sequence"/>
</dbReference>
<evidence type="ECO:0000256" key="9">
    <source>
        <dbReference type="RuleBase" id="RU003357"/>
    </source>
</evidence>
<dbReference type="Gene3D" id="2.170.130.10">
    <property type="entry name" value="TonB-dependent receptor, plug domain"/>
    <property type="match status" value="1"/>
</dbReference>
<dbReference type="GO" id="GO:0044718">
    <property type="term" value="P:siderophore transmembrane transport"/>
    <property type="evidence" value="ECO:0007669"/>
    <property type="project" value="TreeGrafter"/>
</dbReference>
<dbReference type="InterPro" id="IPR037066">
    <property type="entry name" value="Plug_dom_sf"/>
</dbReference>
<evidence type="ECO:0000313" key="13">
    <source>
        <dbReference type="EMBL" id="PYF70595.1"/>
    </source>
</evidence>
<feature type="domain" description="TonB-dependent receptor-like beta-barrel" evidence="11">
    <location>
        <begin position="203"/>
        <end position="644"/>
    </location>
</feature>
<accession>A0A318U7Z9</accession>
<dbReference type="Pfam" id="PF07715">
    <property type="entry name" value="Plug"/>
    <property type="match status" value="1"/>
</dbReference>
<gene>
    <name evidence="13" type="ORF">B0O44_10821</name>
</gene>
<feature type="domain" description="TonB-dependent receptor plug" evidence="12">
    <location>
        <begin position="58"/>
        <end position="143"/>
    </location>
</feature>
<dbReference type="InterPro" id="IPR039426">
    <property type="entry name" value="TonB-dep_rcpt-like"/>
</dbReference>
<organism evidence="13 14">
    <name type="scientific">Pedobacter nutrimenti</name>
    <dbReference type="NCBI Taxonomy" id="1241337"/>
    <lineage>
        <taxon>Bacteria</taxon>
        <taxon>Pseudomonadati</taxon>
        <taxon>Bacteroidota</taxon>
        <taxon>Sphingobacteriia</taxon>
        <taxon>Sphingobacteriales</taxon>
        <taxon>Sphingobacteriaceae</taxon>
        <taxon>Pedobacter</taxon>
    </lineage>
</organism>
<dbReference type="EMBL" id="QKLU01000008">
    <property type="protein sequence ID" value="PYF70595.1"/>
    <property type="molecule type" value="Genomic_DNA"/>
</dbReference>
<keyword evidence="10" id="KW-0732">Signal</keyword>
<keyword evidence="2 8" id="KW-0813">Transport</keyword>
<reference evidence="13 14" key="1">
    <citation type="submission" date="2018-06" db="EMBL/GenBank/DDBJ databases">
        <title>Genomic Encyclopedia of Archaeal and Bacterial Type Strains, Phase II (KMG-II): from individual species to whole genera.</title>
        <authorList>
            <person name="Goeker M."/>
        </authorList>
    </citation>
    <scope>NUCLEOTIDE SEQUENCE [LARGE SCALE GENOMIC DNA]</scope>
    <source>
        <strain evidence="13 14">DSM 27372</strain>
    </source>
</reference>
<feature type="chain" id="PRO_5016408384" evidence="10">
    <location>
        <begin position="23"/>
        <end position="673"/>
    </location>
</feature>
<keyword evidence="13" id="KW-0675">Receptor</keyword>
<evidence type="ECO:0000256" key="6">
    <source>
        <dbReference type="ARBA" id="ARBA00023136"/>
    </source>
</evidence>
<evidence type="ECO:0000256" key="4">
    <source>
        <dbReference type="ARBA" id="ARBA00022692"/>
    </source>
</evidence>
<keyword evidence="3 8" id="KW-1134">Transmembrane beta strand</keyword>
<dbReference type="InterPro" id="IPR000531">
    <property type="entry name" value="Beta-barrel_TonB"/>
</dbReference>
<dbReference type="PANTHER" id="PTHR30069">
    <property type="entry name" value="TONB-DEPENDENT OUTER MEMBRANE RECEPTOR"/>
    <property type="match status" value="1"/>
</dbReference>
<proteinExistence type="inferred from homology"/>
<evidence type="ECO:0000256" key="8">
    <source>
        <dbReference type="PROSITE-ProRule" id="PRU01360"/>
    </source>
</evidence>